<name>M7AJG8_CHEMY</name>
<organism evidence="1 2">
    <name type="scientific">Chelonia mydas</name>
    <name type="common">Green sea-turtle</name>
    <name type="synonym">Chelonia agassizi</name>
    <dbReference type="NCBI Taxonomy" id="8469"/>
    <lineage>
        <taxon>Eukaryota</taxon>
        <taxon>Metazoa</taxon>
        <taxon>Chordata</taxon>
        <taxon>Craniata</taxon>
        <taxon>Vertebrata</taxon>
        <taxon>Euteleostomi</taxon>
        <taxon>Archelosauria</taxon>
        <taxon>Testudinata</taxon>
        <taxon>Testudines</taxon>
        <taxon>Cryptodira</taxon>
        <taxon>Durocryptodira</taxon>
        <taxon>Americhelydia</taxon>
        <taxon>Chelonioidea</taxon>
        <taxon>Cheloniidae</taxon>
        <taxon>Chelonia</taxon>
    </lineage>
</organism>
<dbReference type="EMBL" id="KB600878">
    <property type="protein sequence ID" value="EMP24524.1"/>
    <property type="molecule type" value="Genomic_DNA"/>
</dbReference>
<dbReference type="Proteomes" id="UP000031443">
    <property type="component" value="Unassembled WGS sequence"/>
</dbReference>
<keyword evidence="2" id="KW-1185">Reference proteome</keyword>
<protein>
    <submittedName>
        <fullName evidence="1">ALK tyrosine kinase receptor</fullName>
    </submittedName>
</protein>
<accession>M7AJG8</accession>
<reference evidence="2" key="1">
    <citation type="journal article" date="2013" name="Nat. Genet.">
        <title>The draft genomes of soft-shell turtle and green sea turtle yield insights into the development and evolution of the turtle-specific body plan.</title>
        <authorList>
            <person name="Wang Z."/>
            <person name="Pascual-Anaya J."/>
            <person name="Zadissa A."/>
            <person name="Li W."/>
            <person name="Niimura Y."/>
            <person name="Huang Z."/>
            <person name="Li C."/>
            <person name="White S."/>
            <person name="Xiong Z."/>
            <person name="Fang D."/>
            <person name="Wang B."/>
            <person name="Ming Y."/>
            <person name="Chen Y."/>
            <person name="Zheng Y."/>
            <person name="Kuraku S."/>
            <person name="Pignatelli M."/>
            <person name="Herrero J."/>
            <person name="Beal K."/>
            <person name="Nozawa M."/>
            <person name="Li Q."/>
            <person name="Wang J."/>
            <person name="Zhang H."/>
            <person name="Yu L."/>
            <person name="Shigenobu S."/>
            <person name="Wang J."/>
            <person name="Liu J."/>
            <person name="Flicek P."/>
            <person name="Searle S."/>
            <person name="Wang J."/>
            <person name="Kuratani S."/>
            <person name="Yin Y."/>
            <person name="Aken B."/>
            <person name="Zhang G."/>
            <person name="Irie N."/>
        </authorList>
    </citation>
    <scope>NUCLEOTIDE SEQUENCE [LARGE SCALE GENOMIC DNA]</scope>
</reference>
<evidence type="ECO:0000313" key="2">
    <source>
        <dbReference type="Proteomes" id="UP000031443"/>
    </source>
</evidence>
<dbReference type="AlphaFoldDB" id="M7AJG8"/>
<dbReference type="GO" id="GO:0016301">
    <property type="term" value="F:kinase activity"/>
    <property type="evidence" value="ECO:0007669"/>
    <property type="project" value="UniProtKB-KW"/>
</dbReference>
<proteinExistence type="predicted"/>
<dbReference type="STRING" id="8469.M7AJG8"/>
<keyword evidence="1" id="KW-0808">Transferase</keyword>
<keyword evidence="1" id="KW-0418">Kinase</keyword>
<keyword evidence="1" id="KW-0675">Receptor</keyword>
<evidence type="ECO:0000313" key="1">
    <source>
        <dbReference type="EMBL" id="EMP24524.1"/>
    </source>
</evidence>
<gene>
    <name evidence="1" type="ORF">UY3_18449</name>
</gene>
<sequence>MDCSIGSFLFLNTSESMSPIILSPWLRSNSEQCTMQVSVYRHLQQSGNYIARLLPADESSSEILLAPSQEKHGVPCGF</sequence>